<keyword evidence="1" id="KW-0472">Membrane</keyword>
<dbReference type="Proteomes" id="UP001210528">
    <property type="component" value="Unassembled WGS sequence"/>
</dbReference>
<evidence type="ECO:0000313" key="3">
    <source>
        <dbReference type="Proteomes" id="UP001210528"/>
    </source>
</evidence>
<proteinExistence type="predicted"/>
<comment type="caution">
    <text evidence="2">The sequence shown here is derived from an EMBL/GenBank/DDBJ whole genome shotgun (WGS) entry which is preliminary data.</text>
</comment>
<dbReference type="RefSeq" id="WP_271904098.1">
    <property type="nucleotide sequence ID" value="NZ_JAQLTX010000008.1"/>
</dbReference>
<dbReference type="EMBL" id="JAQLUK010000108">
    <property type="protein sequence ID" value="MDB2294407.1"/>
    <property type="molecule type" value="Genomic_DNA"/>
</dbReference>
<feature type="transmembrane region" description="Helical" evidence="1">
    <location>
        <begin position="118"/>
        <end position="140"/>
    </location>
</feature>
<feature type="transmembrane region" description="Helical" evidence="1">
    <location>
        <begin position="12"/>
        <end position="42"/>
    </location>
</feature>
<feature type="transmembrane region" description="Helical" evidence="1">
    <location>
        <begin position="146"/>
        <end position="167"/>
    </location>
</feature>
<gene>
    <name evidence="2" type="ORF">PM085_19550</name>
</gene>
<evidence type="ECO:0008006" key="4">
    <source>
        <dbReference type="Google" id="ProtNLM"/>
    </source>
</evidence>
<keyword evidence="3" id="KW-1185">Reference proteome</keyword>
<evidence type="ECO:0000313" key="2">
    <source>
        <dbReference type="EMBL" id="MDB2294407.1"/>
    </source>
</evidence>
<reference evidence="2 3" key="1">
    <citation type="submission" date="2023-01" db="EMBL/GenBank/DDBJ databases">
        <title>Halorubrum ezzemoulense from Santa Pola, Spain.</title>
        <authorList>
            <person name="Feng Y."/>
            <person name="Louyakis A.S."/>
            <person name="Gogarten J.P."/>
        </authorList>
    </citation>
    <scope>NUCLEOTIDE SEQUENCE [LARGE SCALE GENOMIC DNA]</scope>
    <source>
        <strain evidence="2 3">AMM015</strain>
    </source>
</reference>
<sequence>MRDNLRTWGRYAIFAALAIVIAVPALLILFSFILLSIVVVLLTTIPAWLGKLLPVDDWMRTGIHRWLDTRRMEAFRDDMLQIFRRYNQIDEKVDRYWMLREMGDATDRVDKKLRNGEFVIAFTAGVASIGLSVITTVQYVGVLLTVFAVIISLASLLRIVIVEILAYDPELYLESSHEDVAVRMGWNRGPINGRGAVLTALGTVFVGIDDRGYRLGKWILEELVAGRFWDTEDKWSS</sequence>
<protein>
    <recommendedName>
        <fullName evidence="4">Sensor domain-containing protein</fullName>
    </recommendedName>
</protein>
<organism evidence="2 3">
    <name type="scientific">Halorubrum ezzemoulense</name>
    <name type="common">Halorubrum chaoviator</name>
    <dbReference type="NCBI Taxonomy" id="337243"/>
    <lineage>
        <taxon>Archaea</taxon>
        <taxon>Methanobacteriati</taxon>
        <taxon>Methanobacteriota</taxon>
        <taxon>Stenosarchaea group</taxon>
        <taxon>Halobacteria</taxon>
        <taxon>Halobacteriales</taxon>
        <taxon>Haloferacaceae</taxon>
        <taxon>Halorubrum</taxon>
    </lineage>
</organism>
<name>A0ABT4Z8A6_HALEZ</name>
<keyword evidence="1" id="KW-1133">Transmembrane helix</keyword>
<accession>A0ABT4Z8A6</accession>
<keyword evidence="1" id="KW-0812">Transmembrane</keyword>
<evidence type="ECO:0000256" key="1">
    <source>
        <dbReference type="SAM" id="Phobius"/>
    </source>
</evidence>